<evidence type="ECO:0000313" key="2">
    <source>
        <dbReference type="EMBL" id="MFB5680566.1"/>
    </source>
</evidence>
<keyword evidence="3" id="KW-1185">Reference proteome</keyword>
<keyword evidence="1" id="KW-0812">Transmembrane</keyword>
<keyword evidence="1" id="KW-0472">Membrane</keyword>
<keyword evidence="1" id="KW-1133">Transmembrane helix</keyword>
<name>A0ABV5B4F3_9BACL</name>
<evidence type="ECO:0000313" key="3">
    <source>
        <dbReference type="Proteomes" id="UP001580407"/>
    </source>
</evidence>
<comment type="caution">
    <text evidence="2">The sequence shown here is derived from an EMBL/GenBank/DDBJ whole genome shotgun (WGS) entry which is preliminary data.</text>
</comment>
<organism evidence="2 3">
    <name type="scientific">Paenibacillus terreus</name>
    <dbReference type="NCBI Taxonomy" id="1387834"/>
    <lineage>
        <taxon>Bacteria</taxon>
        <taxon>Bacillati</taxon>
        <taxon>Bacillota</taxon>
        <taxon>Bacilli</taxon>
        <taxon>Bacillales</taxon>
        <taxon>Paenibacillaceae</taxon>
        <taxon>Paenibacillus</taxon>
    </lineage>
</organism>
<accession>A0ABV5B4F3</accession>
<evidence type="ECO:0000256" key="1">
    <source>
        <dbReference type="SAM" id="Phobius"/>
    </source>
</evidence>
<dbReference type="EMBL" id="JBHILM010000005">
    <property type="protein sequence ID" value="MFB5680566.1"/>
    <property type="molecule type" value="Genomic_DNA"/>
</dbReference>
<gene>
    <name evidence="2" type="ORF">ACE3NQ_06545</name>
</gene>
<dbReference type="RefSeq" id="WP_375524364.1">
    <property type="nucleotide sequence ID" value="NZ_JBHILM010000005.1"/>
</dbReference>
<sequence length="64" mass="7094">MADAASKCLRLSAISIFDIKNISFGGLIFLFLLKKLLLTVFCLLIIGGLREGNRRFFPYGGSRP</sequence>
<dbReference type="Proteomes" id="UP001580407">
    <property type="component" value="Unassembled WGS sequence"/>
</dbReference>
<feature type="transmembrane region" description="Helical" evidence="1">
    <location>
        <begin position="22"/>
        <end position="46"/>
    </location>
</feature>
<reference evidence="2 3" key="1">
    <citation type="submission" date="2024-09" db="EMBL/GenBank/DDBJ databases">
        <authorList>
            <person name="Ruan L."/>
        </authorList>
    </citation>
    <scope>NUCLEOTIDE SEQUENCE [LARGE SCALE GENOMIC DNA]</scope>
    <source>
        <strain evidence="2 3">D33</strain>
    </source>
</reference>
<protein>
    <submittedName>
        <fullName evidence="2">Uncharacterized protein</fullName>
    </submittedName>
</protein>
<proteinExistence type="predicted"/>